<dbReference type="EMBL" id="CP001349">
    <property type="protein sequence ID" value="ACL58295.1"/>
    <property type="molecule type" value="Genomic_DNA"/>
</dbReference>
<keyword evidence="2" id="KW-0732">Signal</keyword>
<proteinExistence type="predicted"/>
<organism evidence="4 5">
    <name type="scientific">Methylobacterium nodulans (strain LMG 21967 / CNCM I-2342 / ORS 2060)</name>
    <dbReference type="NCBI Taxonomy" id="460265"/>
    <lineage>
        <taxon>Bacteria</taxon>
        <taxon>Pseudomonadati</taxon>
        <taxon>Pseudomonadota</taxon>
        <taxon>Alphaproteobacteria</taxon>
        <taxon>Hyphomicrobiales</taxon>
        <taxon>Methylobacteriaceae</taxon>
        <taxon>Methylobacterium</taxon>
    </lineage>
</organism>
<dbReference type="OrthoDB" id="9771666at2"/>
<dbReference type="PANTHER" id="PTHR48081">
    <property type="entry name" value="AB HYDROLASE SUPERFAMILY PROTEIN C4A8.06C"/>
    <property type="match status" value="1"/>
</dbReference>
<dbReference type="eggNOG" id="COG0657">
    <property type="taxonomic scope" value="Bacteria"/>
</dbReference>
<feature type="chain" id="PRO_5002871993" evidence="2">
    <location>
        <begin position="21"/>
        <end position="292"/>
    </location>
</feature>
<gene>
    <name evidence="4" type="ordered locus">Mnod_3374</name>
</gene>
<feature type="signal peptide" evidence="2">
    <location>
        <begin position="1"/>
        <end position="20"/>
    </location>
</feature>
<dbReference type="Pfam" id="PF20434">
    <property type="entry name" value="BD-FAE"/>
    <property type="match status" value="1"/>
</dbReference>
<dbReference type="STRING" id="460265.Mnod_3374"/>
<evidence type="ECO:0000313" key="5">
    <source>
        <dbReference type="Proteomes" id="UP000008207"/>
    </source>
</evidence>
<dbReference type="KEGG" id="mno:Mnod_3374"/>
<dbReference type="AlphaFoldDB" id="B8IMA9"/>
<dbReference type="ESTHER" id="metno-b8ima9">
    <property type="family name" value="Est9X"/>
</dbReference>
<dbReference type="PANTHER" id="PTHR48081:SF33">
    <property type="entry name" value="KYNURENINE FORMAMIDASE"/>
    <property type="match status" value="1"/>
</dbReference>
<reference evidence="4 5" key="1">
    <citation type="submission" date="2009-01" db="EMBL/GenBank/DDBJ databases">
        <title>Complete sequence of chromosome of Methylobacterium nodulans ORS 2060.</title>
        <authorList>
            <consortium name="US DOE Joint Genome Institute"/>
            <person name="Lucas S."/>
            <person name="Copeland A."/>
            <person name="Lapidus A."/>
            <person name="Glavina del Rio T."/>
            <person name="Dalin E."/>
            <person name="Tice H."/>
            <person name="Bruce D."/>
            <person name="Goodwin L."/>
            <person name="Pitluck S."/>
            <person name="Sims D."/>
            <person name="Brettin T."/>
            <person name="Detter J.C."/>
            <person name="Han C."/>
            <person name="Larimer F."/>
            <person name="Land M."/>
            <person name="Hauser L."/>
            <person name="Kyrpides N."/>
            <person name="Ivanova N."/>
            <person name="Marx C.J."/>
            <person name="Richardson P."/>
        </authorList>
    </citation>
    <scope>NUCLEOTIDE SEQUENCE [LARGE SCALE GENOMIC DNA]</scope>
    <source>
        <strain evidence="5">LMG 21967 / CNCM I-2342 / ORS 2060</strain>
    </source>
</reference>
<evidence type="ECO:0000256" key="2">
    <source>
        <dbReference type="SAM" id="SignalP"/>
    </source>
</evidence>
<dbReference type="InterPro" id="IPR050300">
    <property type="entry name" value="GDXG_lipolytic_enzyme"/>
</dbReference>
<protein>
    <submittedName>
        <fullName evidence="4">Esterase/lipase-like protein</fullName>
    </submittedName>
</protein>
<dbReference type="GO" id="GO:0016787">
    <property type="term" value="F:hydrolase activity"/>
    <property type="evidence" value="ECO:0007669"/>
    <property type="project" value="UniProtKB-KW"/>
</dbReference>
<name>B8IMA9_METNO</name>
<dbReference type="RefSeq" id="WP_015929957.1">
    <property type="nucleotide sequence ID" value="NC_011894.1"/>
</dbReference>
<evidence type="ECO:0000259" key="3">
    <source>
        <dbReference type="Pfam" id="PF20434"/>
    </source>
</evidence>
<dbReference type="InterPro" id="IPR049492">
    <property type="entry name" value="BD-FAE-like_dom"/>
</dbReference>
<dbReference type="InterPro" id="IPR029058">
    <property type="entry name" value="AB_hydrolase_fold"/>
</dbReference>
<dbReference type="HOGENOM" id="CLU_012494_10_1_5"/>
<dbReference type="Proteomes" id="UP000008207">
    <property type="component" value="Chromosome"/>
</dbReference>
<accession>B8IMA9</accession>
<keyword evidence="1" id="KW-0378">Hydrolase</keyword>
<evidence type="ECO:0000313" key="4">
    <source>
        <dbReference type="EMBL" id="ACL58295.1"/>
    </source>
</evidence>
<keyword evidence="5" id="KW-1185">Reference proteome</keyword>
<sequence length="292" mass="30552">MKRCVALALVAALAASSASAEPVELSTFRSLPRPEPTLQVRYGEASTQVVDVFLPAGPGPHPVAVLIHGGCWSATTSGREQLRHLGPELTRHGIAVWSIGYRRANDAGGGYPGTYLDISAALERLHGNAALHNLDLSRTVLVGHSAGGHLALWAASRSSLPATSPLHAVSRVVPRAVISLAGVGDLDAFARFVPLFCGSGILEWLAPPDKLAEVSPAALVPSAASIVLVSGVLDRLVPPYVAYDYARAVRAKSGAAVRLINIPDAGHFDLVTPNSSAWEEVRSLIESALKVP</sequence>
<evidence type="ECO:0000256" key="1">
    <source>
        <dbReference type="ARBA" id="ARBA00022801"/>
    </source>
</evidence>
<dbReference type="Gene3D" id="3.40.50.1820">
    <property type="entry name" value="alpha/beta hydrolase"/>
    <property type="match status" value="1"/>
</dbReference>
<dbReference type="SUPFAM" id="SSF53474">
    <property type="entry name" value="alpha/beta-Hydrolases"/>
    <property type="match status" value="1"/>
</dbReference>
<feature type="domain" description="BD-FAE-like" evidence="3">
    <location>
        <begin position="51"/>
        <end position="239"/>
    </location>
</feature>